<keyword evidence="1" id="KW-1003">Cell membrane</keyword>
<evidence type="ECO:0000256" key="1">
    <source>
        <dbReference type="PIRNR" id="PIRNR016661"/>
    </source>
</evidence>
<keyword evidence="1 2" id="KW-0472">Membrane</keyword>
<evidence type="ECO:0000313" key="5">
    <source>
        <dbReference type="Proteomes" id="UP001320972"/>
    </source>
</evidence>
<evidence type="ECO:0000313" key="3">
    <source>
        <dbReference type="EMBL" id="MCU4739819.1"/>
    </source>
</evidence>
<reference evidence="3 5" key="1">
    <citation type="submission" date="2022-09" db="EMBL/GenBank/DDBJ databases">
        <title>Enrichment on poylsaccharides allowed isolation of novel metabolic and taxonomic groups of Haloarchaea.</title>
        <authorList>
            <person name="Sorokin D.Y."/>
            <person name="Elcheninov A.G."/>
            <person name="Khizhniak T.V."/>
            <person name="Kolganova T.V."/>
            <person name="Kublanov I.V."/>
        </authorList>
    </citation>
    <scope>NUCLEOTIDE SEQUENCE</scope>
    <source>
        <strain evidence="4 5">AArc-m2/3/4</strain>
        <strain evidence="3">AArc-xg1-1</strain>
    </source>
</reference>
<keyword evidence="5" id="KW-1185">Reference proteome</keyword>
<dbReference type="Gene3D" id="1.10.1760.20">
    <property type="match status" value="1"/>
</dbReference>
<dbReference type="AlphaFoldDB" id="A0AAP3E097"/>
<feature type="transmembrane region" description="Helical" evidence="2">
    <location>
        <begin position="53"/>
        <end position="80"/>
    </location>
</feature>
<protein>
    <submittedName>
        <fullName evidence="3">Biotin transporter BioY</fullName>
    </submittedName>
</protein>
<dbReference type="GO" id="GO:0015225">
    <property type="term" value="F:biotin transmembrane transporter activity"/>
    <property type="evidence" value="ECO:0007669"/>
    <property type="project" value="UniProtKB-UniRule"/>
</dbReference>
<organism evidence="3 6">
    <name type="scientific">Natronoglomus mannanivorans</name>
    <dbReference type="NCBI Taxonomy" id="2979990"/>
    <lineage>
        <taxon>Archaea</taxon>
        <taxon>Methanobacteriati</taxon>
        <taxon>Methanobacteriota</taxon>
        <taxon>Stenosarchaea group</taxon>
        <taxon>Halobacteria</taxon>
        <taxon>Halobacteriales</taxon>
        <taxon>Natrialbaceae</taxon>
        <taxon>Natronoglomus</taxon>
    </lineage>
</organism>
<feature type="transmembrane region" description="Helical" evidence="2">
    <location>
        <begin position="130"/>
        <end position="148"/>
    </location>
</feature>
<sequence>MNTENEHESVDLVDGTVVRQFARAALLAALMGAAALVTIPYPLSPAPVTLQVLVVFLAGLYLGPLWGGASIVLYLAAGAAGAPVFSNMTGGPGVLLSEPTAGFLWAFPIGALVVGLVVHRGLTLRDPADVPLPIVVVGLTAGLILIYAGGTSWFAWLIGTSLSEAAVTVAIPFVPADLLKLAAAVVIVRSGTIDTV</sequence>
<dbReference type="PANTHER" id="PTHR34295">
    <property type="entry name" value="BIOTIN TRANSPORTER BIOY"/>
    <property type="match status" value="1"/>
</dbReference>
<dbReference type="PIRSF" id="PIRSF016661">
    <property type="entry name" value="BioY"/>
    <property type="match status" value="1"/>
</dbReference>
<comment type="similarity">
    <text evidence="1">Belongs to the BioY family.</text>
</comment>
<evidence type="ECO:0000313" key="4">
    <source>
        <dbReference type="EMBL" id="MCU4973031.1"/>
    </source>
</evidence>
<name>A0AAP3E097_9EURY</name>
<proteinExistence type="inferred from homology"/>
<comment type="caution">
    <text evidence="3">The sequence shown here is derived from an EMBL/GenBank/DDBJ whole genome shotgun (WGS) entry which is preliminary data.</text>
</comment>
<dbReference type="EMBL" id="JAOPKB010000004">
    <property type="protein sequence ID" value="MCU4973031.1"/>
    <property type="molecule type" value="Genomic_DNA"/>
</dbReference>
<feature type="transmembrane region" description="Helical" evidence="2">
    <location>
        <begin position="100"/>
        <end position="118"/>
    </location>
</feature>
<dbReference type="RefSeq" id="WP_338001687.1">
    <property type="nucleotide sequence ID" value="NZ_JAOPKA010000001.1"/>
</dbReference>
<dbReference type="Proteomes" id="UP001321018">
    <property type="component" value="Unassembled WGS sequence"/>
</dbReference>
<keyword evidence="2" id="KW-1133">Transmembrane helix</keyword>
<evidence type="ECO:0000256" key="2">
    <source>
        <dbReference type="SAM" id="Phobius"/>
    </source>
</evidence>
<dbReference type="EMBL" id="JAOPKA010000001">
    <property type="protein sequence ID" value="MCU4739819.1"/>
    <property type="molecule type" value="Genomic_DNA"/>
</dbReference>
<accession>A0AAP3E097</accession>
<keyword evidence="1" id="KW-0813">Transport</keyword>
<dbReference type="Proteomes" id="UP001320972">
    <property type="component" value="Unassembled WGS sequence"/>
</dbReference>
<comment type="subcellular location">
    <subcellularLocation>
        <location evidence="1">Cell membrane</location>
        <topology evidence="1">Multi-pass membrane protein</topology>
    </subcellularLocation>
</comment>
<gene>
    <name evidence="4" type="ORF">OB955_09780</name>
    <name evidence="3" type="ORF">OB960_00185</name>
</gene>
<keyword evidence="2" id="KW-0812">Transmembrane</keyword>
<dbReference type="InterPro" id="IPR003784">
    <property type="entry name" value="BioY"/>
</dbReference>
<dbReference type="Pfam" id="PF02632">
    <property type="entry name" value="BioY"/>
    <property type="match status" value="1"/>
</dbReference>
<feature type="transmembrane region" description="Helical" evidence="2">
    <location>
        <begin position="20"/>
        <end position="41"/>
    </location>
</feature>
<evidence type="ECO:0000313" key="6">
    <source>
        <dbReference type="Proteomes" id="UP001321018"/>
    </source>
</evidence>
<dbReference type="GO" id="GO:0005886">
    <property type="term" value="C:plasma membrane"/>
    <property type="evidence" value="ECO:0007669"/>
    <property type="project" value="UniProtKB-SubCell"/>
</dbReference>
<dbReference type="PANTHER" id="PTHR34295:SF1">
    <property type="entry name" value="BIOTIN TRANSPORTER BIOY"/>
    <property type="match status" value="1"/>
</dbReference>